<keyword evidence="1" id="KW-0175">Coiled coil</keyword>
<name>K7YAU6_9VIRU</name>
<evidence type="ECO:0000313" key="3">
    <source>
        <dbReference type="Proteomes" id="UP000241137"/>
    </source>
</evidence>
<gene>
    <name evidence="2" type="ORF">CE11_01179</name>
</gene>
<evidence type="ECO:0000256" key="1">
    <source>
        <dbReference type="SAM" id="Coils"/>
    </source>
</evidence>
<protein>
    <submittedName>
        <fullName evidence="2">Uncharacterized protein</fullName>
    </submittedName>
</protein>
<accession>K7YAU6</accession>
<evidence type="ECO:0000313" key="2">
    <source>
        <dbReference type="EMBL" id="AFX93205.1"/>
    </source>
</evidence>
<proteinExistence type="predicted"/>
<sequence>MDKIDLKIQRIEQCQEKIAQLEKKIKDREIIVSKKDNIITGPTEENKIDHNIIHETKKGN</sequence>
<reference evidence="2 3" key="1">
    <citation type="journal article" date="2014" name="Virus Genes">
        <title>Complete genome sequence of Courdo11 virus, a member of the family Mimiviridae.</title>
        <authorList>
            <person name="Yoosuf N."/>
            <person name="Pagnier I."/>
            <person name="Fournous G."/>
            <person name="Robert C."/>
            <person name="La Scola B."/>
            <person name="Raoult D."/>
            <person name="Colson P."/>
        </authorList>
    </citation>
    <scope>NUCLEOTIDE SEQUENCE [LARGE SCALE GENOMIC DNA]</scope>
</reference>
<organism evidence="2 3">
    <name type="scientific">Megavirus courdo11</name>
    <dbReference type="NCBI Taxonomy" id="1128140"/>
    <lineage>
        <taxon>Viruses</taxon>
        <taxon>Varidnaviria</taxon>
        <taxon>Bamfordvirae</taxon>
        <taxon>Nucleocytoviricota</taxon>
        <taxon>Megaviricetes</taxon>
        <taxon>Imitervirales</taxon>
        <taxon>Mimiviridae</taxon>
        <taxon>Megamimivirinae</taxon>
        <taxon>Megavirus</taxon>
        <taxon>Megavirus chilense</taxon>
    </lineage>
</organism>
<dbReference type="Proteomes" id="UP000241137">
    <property type="component" value="Segment"/>
</dbReference>
<dbReference type="EMBL" id="JX975216">
    <property type="protein sequence ID" value="AFX93205.1"/>
    <property type="molecule type" value="Genomic_DNA"/>
</dbReference>
<feature type="coiled-coil region" evidence="1">
    <location>
        <begin position="4"/>
        <end position="31"/>
    </location>
</feature>